<gene>
    <name evidence="3" type="ORF">BAE44_0006947</name>
</gene>
<evidence type="ECO:0000313" key="4">
    <source>
        <dbReference type="Proteomes" id="UP000095767"/>
    </source>
</evidence>
<keyword evidence="2" id="KW-1133">Transmembrane helix</keyword>
<feature type="compositionally biased region" description="Low complexity" evidence="1">
    <location>
        <begin position="10"/>
        <end position="31"/>
    </location>
</feature>
<feature type="region of interest" description="Disordered" evidence="1">
    <location>
        <begin position="1"/>
        <end position="35"/>
    </location>
</feature>
<keyword evidence="4" id="KW-1185">Reference proteome</keyword>
<evidence type="ECO:0000313" key="3">
    <source>
        <dbReference type="EMBL" id="OEL32035.1"/>
    </source>
</evidence>
<dbReference type="AlphaFoldDB" id="A0A1E5W3Z7"/>
<evidence type="ECO:0000256" key="1">
    <source>
        <dbReference type="SAM" id="MobiDB-lite"/>
    </source>
</evidence>
<accession>A0A1E5W3Z7</accession>
<keyword evidence="2" id="KW-0472">Membrane</keyword>
<sequence length="110" mass="12155">MGSSRRRGRSACSATPRSASSSSPAPASSTPSAPPRHRVCHYLLPIFLPLTDYLLMPPWYYAILVMLDQRKILFLESSAALFLLDAVVAFPTVVNMHFLALEWGRYNATG</sequence>
<keyword evidence="2" id="KW-0812">Transmembrane</keyword>
<feature type="transmembrane region" description="Helical" evidence="2">
    <location>
        <begin position="79"/>
        <end position="100"/>
    </location>
</feature>
<organism evidence="3 4">
    <name type="scientific">Dichanthelium oligosanthes</name>
    <dbReference type="NCBI Taxonomy" id="888268"/>
    <lineage>
        <taxon>Eukaryota</taxon>
        <taxon>Viridiplantae</taxon>
        <taxon>Streptophyta</taxon>
        <taxon>Embryophyta</taxon>
        <taxon>Tracheophyta</taxon>
        <taxon>Spermatophyta</taxon>
        <taxon>Magnoliopsida</taxon>
        <taxon>Liliopsida</taxon>
        <taxon>Poales</taxon>
        <taxon>Poaceae</taxon>
        <taxon>PACMAD clade</taxon>
        <taxon>Panicoideae</taxon>
        <taxon>Panicodae</taxon>
        <taxon>Paniceae</taxon>
        <taxon>Dichantheliinae</taxon>
        <taxon>Dichanthelium</taxon>
    </lineage>
</organism>
<dbReference type="EMBL" id="LWDX02022208">
    <property type="protein sequence ID" value="OEL32035.1"/>
    <property type="molecule type" value="Genomic_DNA"/>
</dbReference>
<feature type="transmembrane region" description="Helical" evidence="2">
    <location>
        <begin position="43"/>
        <end position="67"/>
    </location>
</feature>
<name>A0A1E5W3Z7_9POAL</name>
<proteinExistence type="predicted"/>
<reference evidence="3 4" key="1">
    <citation type="submission" date="2016-09" db="EMBL/GenBank/DDBJ databases">
        <title>The draft genome of Dichanthelium oligosanthes: A C3 panicoid grass species.</title>
        <authorList>
            <person name="Studer A.J."/>
            <person name="Schnable J.C."/>
            <person name="Brutnell T.P."/>
        </authorList>
    </citation>
    <scope>NUCLEOTIDE SEQUENCE [LARGE SCALE GENOMIC DNA]</scope>
    <source>
        <strain evidence="4">cv. Kellogg 1175</strain>
        <tissue evidence="3">Leaf</tissue>
    </source>
</reference>
<dbReference type="Proteomes" id="UP000095767">
    <property type="component" value="Unassembled WGS sequence"/>
</dbReference>
<protein>
    <submittedName>
        <fullName evidence="3">Uncharacterized protein</fullName>
    </submittedName>
</protein>
<evidence type="ECO:0000256" key="2">
    <source>
        <dbReference type="SAM" id="Phobius"/>
    </source>
</evidence>
<comment type="caution">
    <text evidence="3">The sequence shown here is derived from an EMBL/GenBank/DDBJ whole genome shotgun (WGS) entry which is preliminary data.</text>
</comment>